<keyword evidence="2" id="KW-1185">Reference proteome</keyword>
<dbReference type="RefSeq" id="WP_203991300.1">
    <property type="nucleotide sequence ID" value="NZ_BOPG01000013.1"/>
</dbReference>
<sequence>MSDSPSSPPEELWVDDHAGPVVRPYAMTRGRTRHARGEFDIISLVTTVRTPTSMDAGLGPEHTAILKLADRPLSVAELAAYLKLPLGTIRVMLGDLLERELVHVQEPAAPDGFTDTSIIEAAINGLRAL</sequence>
<evidence type="ECO:0000313" key="2">
    <source>
        <dbReference type="Proteomes" id="UP000612585"/>
    </source>
</evidence>
<accession>A0A8J4DXY0</accession>
<reference evidence="1" key="1">
    <citation type="submission" date="2021-01" db="EMBL/GenBank/DDBJ databases">
        <title>Whole genome shotgun sequence of Virgisporangium aurantiacum NBRC 16421.</title>
        <authorList>
            <person name="Komaki H."/>
            <person name="Tamura T."/>
        </authorList>
    </citation>
    <scope>NUCLEOTIDE SEQUENCE</scope>
    <source>
        <strain evidence="1">NBRC 16421</strain>
    </source>
</reference>
<protein>
    <recommendedName>
        <fullName evidence="3">DUF742 domain-containing protein</fullName>
    </recommendedName>
</protein>
<evidence type="ECO:0000313" key="1">
    <source>
        <dbReference type="EMBL" id="GIJ55060.1"/>
    </source>
</evidence>
<proteinExistence type="predicted"/>
<dbReference type="InterPro" id="IPR007995">
    <property type="entry name" value="DUF742"/>
</dbReference>
<dbReference type="Proteomes" id="UP000612585">
    <property type="component" value="Unassembled WGS sequence"/>
</dbReference>
<dbReference type="InterPro" id="IPR036390">
    <property type="entry name" value="WH_DNA-bd_sf"/>
</dbReference>
<dbReference type="Pfam" id="PF05331">
    <property type="entry name" value="DUF742"/>
    <property type="match status" value="1"/>
</dbReference>
<dbReference type="AlphaFoldDB" id="A0A8J4DXY0"/>
<name>A0A8J4DXY0_9ACTN</name>
<gene>
    <name evidence="1" type="ORF">Vau01_025760</name>
</gene>
<evidence type="ECO:0008006" key="3">
    <source>
        <dbReference type="Google" id="ProtNLM"/>
    </source>
</evidence>
<comment type="caution">
    <text evidence="1">The sequence shown here is derived from an EMBL/GenBank/DDBJ whole genome shotgun (WGS) entry which is preliminary data.</text>
</comment>
<organism evidence="1 2">
    <name type="scientific">Virgisporangium aurantiacum</name>
    <dbReference type="NCBI Taxonomy" id="175570"/>
    <lineage>
        <taxon>Bacteria</taxon>
        <taxon>Bacillati</taxon>
        <taxon>Actinomycetota</taxon>
        <taxon>Actinomycetes</taxon>
        <taxon>Micromonosporales</taxon>
        <taxon>Micromonosporaceae</taxon>
        <taxon>Virgisporangium</taxon>
    </lineage>
</organism>
<dbReference type="SUPFAM" id="SSF46785">
    <property type="entry name" value="Winged helix' DNA-binding domain"/>
    <property type="match status" value="1"/>
</dbReference>
<dbReference type="EMBL" id="BOPG01000013">
    <property type="protein sequence ID" value="GIJ55060.1"/>
    <property type="molecule type" value="Genomic_DNA"/>
</dbReference>
<dbReference type="PANTHER" id="PTHR36221:SF1">
    <property type="entry name" value="DUF742 DOMAIN-CONTAINING PROTEIN"/>
    <property type="match status" value="1"/>
</dbReference>
<dbReference type="PANTHER" id="PTHR36221">
    <property type="entry name" value="DUF742 DOMAIN-CONTAINING PROTEIN"/>
    <property type="match status" value="1"/>
</dbReference>